<dbReference type="EMBL" id="GGEC01013111">
    <property type="protein sequence ID" value="MBW93594.1"/>
    <property type="molecule type" value="Transcribed_RNA"/>
</dbReference>
<protein>
    <submittedName>
        <fullName evidence="1">Uncharacterized protein</fullName>
    </submittedName>
</protein>
<name>A0A2P2JJH7_RHIMU</name>
<organism evidence="1">
    <name type="scientific">Rhizophora mucronata</name>
    <name type="common">Asiatic mangrove</name>
    <dbReference type="NCBI Taxonomy" id="61149"/>
    <lineage>
        <taxon>Eukaryota</taxon>
        <taxon>Viridiplantae</taxon>
        <taxon>Streptophyta</taxon>
        <taxon>Embryophyta</taxon>
        <taxon>Tracheophyta</taxon>
        <taxon>Spermatophyta</taxon>
        <taxon>Magnoliopsida</taxon>
        <taxon>eudicotyledons</taxon>
        <taxon>Gunneridae</taxon>
        <taxon>Pentapetalae</taxon>
        <taxon>rosids</taxon>
        <taxon>fabids</taxon>
        <taxon>Malpighiales</taxon>
        <taxon>Rhizophoraceae</taxon>
        <taxon>Rhizophora</taxon>
    </lineage>
</organism>
<proteinExistence type="predicted"/>
<sequence length="72" mass="8621">MMAIARYWDLSVLYVYAFSWHCMLPVRSIRVNFTAGHDLIRLAQRQRVGDLPQLVHHVLPRDNRIRRYISID</sequence>
<dbReference type="AlphaFoldDB" id="A0A2P2JJH7"/>
<evidence type="ECO:0000313" key="1">
    <source>
        <dbReference type="EMBL" id="MBW93594.1"/>
    </source>
</evidence>
<accession>A0A2P2JJH7</accession>
<reference evidence="1" key="1">
    <citation type="submission" date="2018-02" db="EMBL/GenBank/DDBJ databases">
        <title>Rhizophora mucronata_Transcriptome.</title>
        <authorList>
            <person name="Meera S.P."/>
            <person name="Sreeshan A."/>
            <person name="Augustine A."/>
        </authorList>
    </citation>
    <scope>NUCLEOTIDE SEQUENCE</scope>
    <source>
        <tissue evidence="1">Leaf</tissue>
    </source>
</reference>